<proteinExistence type="predicted"/>
<feature type="compositionally biased region" description="Basic and acidic residues" evidence="1">
    <location>
        <begin position="79"/>
        <end position="90"/>
    </location>
</feature>
<sequence>MAMRNLMNEIKGAKLRELPEKLKPILTLGFLKDAIARGLDAYHKKYIMTNSFQPVYHVCFGGMILSYLLHLPEARRHLEHEEQQKLRGGDDGSGGHGHH</sequence>
<dbReference type="EMBL" id="GISG01080378">
    <property type="protein sequence ID" value="MBA4632001.1"/>
    <property type="molecule type" value="Transcribed_RNA"/>
</dbReference>
<feature type="region of interest" description="Disordered" evidence="1">
    <location>
        <begin position="79"/>
        <end position="99"/>
    </location>
</feature>
<dbReference type="AlphaFoldDB" id="A0A7C9D231"/>
<reference evidence="2" key="1">
    <citation type="journal article" date="2013" name="J. Plant Res.">
        <title>Effect of fungi and light on seed germination of three Opuntia species from semiarid lands of central Mexico.</title>
        <authorList>
            <person name="Delgado-Sanchez P."/>
            <person name="Jimenez-Bremont J.F."/>
            <person name="Guerrero-Gonzalez Mde L."/>
            <person name="Flores J."/>
        </authorList>
    </citation>
    <scope>NUCLEOTIDE SEQUENCE</scope>
    <source>
        <tissue evidence="2">Cladode</tissue>
    </source>
</reference>
<evidence type="ECO:0008006" key="3">
    <source>
        <dbReference type="Google" id="ProtNLM"/>
    </source>
</evidence>
<accession>A0A7C9D231</accession>
<evidence type="ECO:0000256" key="1">
    <source>
        <dbReference type="SAM" id="MobiDB-lite"/>
    </source>
</evidence>
<dbReference type="EMBL" id="GISG01027861">
    <property type="protein sequence ID" value="MBA4619970.1"/>
    <property type="molecule type" value="Transcribed_RNA"/>
</dbReference>
<evidence type="ECO:0000313" key="2">
    <source>
        <dbReference type="EMBL" id="MBA4632001.1"/>
    </source>
</evidence>
<dbReference type="PANTHER" id="PTHR36059">
    <property type="entry name" value="OS02G0175800 PROTEIN"/>
    <property type="match status" value="1"/>
</dbReference>
<protein>
    <recommendedName>
        <fullName evidence="3">Fiber protein Fb15</fullName>
    </recommendedName>
</protein>
<reference evidence="2" key="2">
    <citation type="submission" date="2020-07" db="EMBL/GenBank/DDBJ databases">
        <authorList>
            <person name="Vera ALvarez R."/>
            <person name="Arias-Moreno D.M."/>
            <person name="Jimenez-Jacinto V."/>
            <person name="Jimenez-Bremont J.F."/>
            <person name="Swaminathan K."/>
            <person name="Moose S.P."/>
            <person name="Guerrero-Gonzalez M.L."/>
            <person name="Marino-Ramirez L."/>
            <person name="Landsman D."/>
            <person name="Rodriguez-Kessler M."/>
            <person name="Delgado-Sanchez P."/>
        </authorList>
    </citation>
    <scope>NUCLEOTIDE SEQUENCE</scope>
    <source>
        <tissue evidence="2">Cladode</tissue>
    </source>
</reference>
<name>A0A7C9D231_OPUST</name>
<organism evidence="2">
    <name type="scientific">Opuntia streptacantha</name>
    <name type="common">Prickly pear cactus</name>
    <name type="synonym">Opuntia cardona</name>
    <dbReference type="NCBI Taxonomy" id="393608"/>
    <lineage>
        <taxon>Eukaryota</taxon>
        <taxon>Viridiplantae</taxon>
        <taxon>Streptophyta</taxon>
        <taxon>Embryophyta</taxon>
        <taxon>Tracheophyta</taxon>
        <taxon>Spermatophyta</taxon>
        <taxon>Magnoliopsida</taxon>
        <taxon>eudicotyledons</taxon>
        <taxon>Gunneridae</taxon>
        <taxon>Pentapetalae</taxon>
        <taxon>Caryophyllales</taxon>
        <taxon>Cactineae</taxon>
        <taxon>Cactaceae</taxon>
        <taxon>Opuntioideae</taxon>
        <taxon>Opuntia</taxon>
    </lineage>
</organism>
<dbReference type="PANTHER" id="PTHR36059:SF2">
    <property type="entry name" value="OS02G0175800 PROTEIN"/>
    <property type="match status" value="1"/>
</dbReference>